<evidence type="ECO:0000313" key="1">
    <source>
        <dbReference type="EMBL" id="KAF8408754.1"/>
    </source>
</evidence>
<accession>A0A835DQ79</accession>
<evidence type="ECO:0000313" key="2">
    <source>
        <dbReference type="Proteomes" id="UP000655225"/>
    </source>
</evidence>
<comment type="caution">
    <text evidence="1">The sequence shown here is derived from an EMBL/GenBank/DDBJ whole genome shotgun (WGS) entry which is preliminary data.</text>
</comment>
<dbReference type="Proteomes" id="UP000655225">
    <property type="component" value="Unassembled WGS sequence"/>
</dbReference>
<proteinExistence type="predicted"/>
<dbReference type="OrthoDB" id="4892at2759"/>
<sequence length="346" mass="38044">MDLPTGTAKVFSGGRVSSGRRSRFQDGMLTRVRKLNPNVGRHFHFLAGDRFPCRPRDRILCYSDDPGKKPPQTISIPRGILVIATPYASGFDLFFIADDVQFKFDRCIRSLQETVHDLPTFGVGHSLGSVIHLLIGSRYVVEGSGNVFMAFNNKTEMALKHLKNLSPPILKQVLPMVDQLPPLYMELVKGIEDSTPKPEETRQLIKSYYGVSRNLLIKFKDDTLDETSTLAQLLSSDSAISSVLDMSIRSMPGDHALPLQKVNIVSNNKVLPDVPPAMANAVNRGGEFLANLTVGTPWETAAREVGNTLGVDSGILRANISKDVDLLVDMITSWISSSTGPRLPRS</sequence>
<dbReference type="Pfam" id="PF07082">
    <property type="entry name" value="DUF1350"/>
    <property type="match status" value="1"/>
</dbReference>
<gene>
    <name evidence="1" type="ORF">HHK36_004822</name>
</gene>
<reference evidence="1 2" key="1">
    <citation type="submission" date="2020-04" db="EMBL/GenBank/DDBJ databases">
        <title>Plant Genome Project.</title>
        <authorList>
            <person name="Zhang R.-G."/>
        </authorList>
    </citation>
    <scope>NUCLEOTIDE SEQUENCE [LARGE SCALE GENOMIC DNA]</scope>
    <source>
        <strain evidence="1">YNK0</strain>
        <tissue evidence="1">Leaf</tissue>
    </source>
</reference>
<name>A0A835DQ79_TETSI</name>
<organism evidence="1 2">
    <name type="scientific">Tetracentron sinense</name>
    <name type="common">Spur-leaf</name>
    <dbReference type="NCBI Taxonomy" id="13715"/>
    <lineage>
        <taxon>Eukaryota</taxon>
        <taxon>Viridiplantae</taxon>
        <taxon>Streptophyta</taxon>
        <taxon>Embryophyta</taxon>
        <taxon>Tracheophyta</taxon>
        <taxon>Spermatophyta</taxon>
        <taxon>Magnoliopsida</taxon>
        <taxon>Trochodendrales</taxon>
        <taxon>Trochodendraceae</taxon>
        <taxon>Tetracentron</taxon>
    </lineage>
</organism>
<dbReference type="PANTHER" id="PTHR34127:SF1">
    <property type="entry name" value="OS04G0405600 PROTEIN"/>
    <property type="match status" value="1"/>
</dbReference>
<dbReference type="InterPro" id="IPR010765">
    <property type="entry name" value="DUF1350"/>
</dbReference>
<protein>
    <submittedName>
        <fullName evidence="1">Uncharacterized protein</fullName>
    </submittedName>
</protein>
<dbReference type="AlphaFoldDB" id="A0A835DQ79"/>
<keyword evidence="2" id="KW-1185">Reference proteome</keyword>
<dbReference type="EMBL" id="JABCRI010000003">
    <property type="protein sequence ID" value="KAF8408754.1"/>
    <property type="molecule type" value="Genomic_DNA"/>
</dbReference>
<dbReference type="PANTHER" id="PTHR34127">
    <property type="entry name" value="OS04G0405600 PROTEIN"/>
    <property type="match status" value="1"/>
</dbReference>